<sequence>MAEAARRDYDAVVFACGPLHGAQVREVHRLFPRARRIAVGASVLDWSDPAVTGFHRVLPRDAPGSHPAVDLAAEVGRAEVPVAGIVLAGGQPEYGERGRHEDVHRVLRSWLAGVACAPVELDTRLDPGSWRHCGTPERFAALVARTDVVVTTRLHGLVFALGAGVPALAVDPVRGGGKVAAQAAAWGWPAVAAAEEVLAGGGVLDARWAWCTSADGGRRAGELATGVRRAGIAAVLDELRAAAPAVPAPSAGS</sequence>
<evidence type="ECO:0000313" key="2">
    <source>
        <dbReference type="EMBL" id="GAA3358089.1"/>
    </source>
</evidence>
<keyword evidence="2" id="KW-0808">Transferase</keyword>
<reference evidence="3" key="1">
    <citation type="journal article" date="2019" name="Int. J. Syst. Evol. Microbiol.">
        <title>The Global Catalogue of Microorganisms (GCM) 10K type strain sequencing project: providing services to taxonomists for standard genome sequencing and annotation.</title>
        <authorList>
            <consortium name="The Broad Institute Genomics Platform"/>
            <consortium name="The Broad Institute Genome Sequencing Center for Infectious Disease"/>
            <person name="Wu L."/>
            <person name="Ma J."/>
        </authorList>
    </citation>
    <scope>NUCLEOTIDE SEQUENCE [LARGE SCALE GENOMIC DNA]</scope>
    <source>
        <strain evidence="3">JCM 9687</strain>
    </source>
</reference>
<dbReference type="GO" id="GO:0016740">
    <property type="term" value="F:transferase activity"/>
    <property type="evidence" value="ECO:0007669"/>
    <property type="project" value="UniProtKB-KW"/>
</dbReference>
<keyword evidence="3" id="KW-1185">Reference proteome</keyword>
<proteinExistence type="predicted"/>
<organism evidence="2 3">
    <name type="scientific">Saccharopolyspora gregorii</name>
    <dbReference type="NCBI Taxonomy" id="33914"/>
    <lineage>
        <taxon>Bacteria</taxon>
        <taxon>Bacillati</taxon>
        <taxon>Actinomycetota</taxon>
        <taxon>Actinomycetes</taxon>
        <taxon>Pseudonocardiales</taxon>
        <taxon>Pseudonocardiaceae</taxon>
        <taxon>Saccharopolyspora</taxon>
    </lineage>
</organism>
<dbReference type="Proteomes" id="UP001500483">
    <property type="component" value="Unassembled WGS sequence"/>
</dbReference>
<comment type="caution">
    <text evidence="2">The sequence shown here is derived from an EMBL/GenBank/DDBJ whole genome shotgun (WGS) entry which is preliminary data.</text>
</comment>
<protein>
    <submittedName>
        <fullName evidence="2">Polysaccharide pyruvyl transferase family protein</fullName>
    </submittedName>
</protein>
<accession>A0ABP6RPM7</accession>
<dbReference type="InterPro" id="IPR007345">
    <property type="entry name" value="Polysacch_pyruvyl_Trfase"/>
</dbReference>
<gene>
    <name evidence="2" type="ORF">GCM10020366_28790</name>
</gene>
<evidence type="ECO:0000313" key="3">
    <source>
        <dbReference type="Proteomes" id="UP001500483"/>
    </source>
</evidence>
<dbReference type="EMBL" id="BAAAYK010000038">
    <property type="protein sequence ID" value="GAA3358089.1"/>
    <property type="molecule type" value="Genomic_DNA"/>
</dbReference>
<dbReference type="RefSeq" id="WP_344927006.1">
    <property type="nucleotide sequence ID" value="NZ_BAAAYK010000038.1"/>
</dbReference>
<name>A0ABP6RPM7_9PSEU</name>
<feature type="domain" description="Polysaccharide pyruvyl transferase" evidence="1">
    <location>
        <begin position="134"/>
        <end position="171"/>
    </location>
</feature>
<dbReference type="Pfam" id="PF04230">
    <property type="entry name" value="PS_pyruv_trans"/>
    <property type="match status" value="1"/>
</dbReference>
<evidence type="ECO:0000259" key="1">
    <source>
        <dbReference type="Pfam" id="PF04230"/>
    </source>
</evidence>